<dbReference type="Proteomes" id="UP001164743">
    <property type="component" value="Chromosome 17A"/>
</dbReference>
<evidence type="ECO:0000313" key="2">
    <source>
        <dbReference type="Proteomes" id="UP001164743"/>
    </source>
</evidence>
<keyword evidence="2" id="KW-1185">Reference proteome</keyword>
<dbReference type="EMBL" id="CP110437">
    <property type="protein sequence ID" value="WAQ92748.1"/>
    <property type="molecule type" value="Genomic_DNA"/>
</dbReference>
<protein>
    <submittedName>
        <fullName evidence="1">Uncharacterized protein</fullName>
    </submittedName>
</protein>
<name>A0ABY7D6R0_9BASI</name>
<organism evidence="1 2">
    <name type="scientific">Puccinia triticina</name>
    <dbReference type="NCBI Taxonomy" id="208348"/>
    <lineage>
        <taxon>Eukaryota</taxon>
        <taxon>Fungi</taxon>
        <taxon>Dikarya</taxon>
        <taxon>Basidiomycota</taxon>
        <taxon>Pucciniomycotina</taxon>
        <taxon>Pucciniomycetes</taxon>
        <taxon>Pucciniales</taxon>
        <taxon>Pucciniaceae</taxon>
        <taxon>Puccinia</taxon>
    </lineage>
</organism>
<reference evidence="1" key="1">
    <citation type="submission" date="2022-10" db="EMBL/GenBank/DDBJ databases">
        <title>Puccinia triticina Genome sequencing and assembly.</title>
        <authorList>
            <person name="Li C."/>
        </authorList>
    </citation>
    <scope>NUCLEOTIDE SEQUENCE</scope>
    <source>
        <strain evidence="1">Pt15</strain>
    </source>
</reference>
<sequence length="150" mass="17100">MSGQFVGPGWNSQTPFMHVNYELNLVTLLKEIQPFLLDVLKYTNQPHDELRASFLAQGEQISALNHKVNSVMQKLQTAKEKATKTKSMNAVYNFVHSVEQILCRRLNINEPWSITITQVLKSHKTNWPAVKTALKHLPDSAMLDDLKEEA</sequence>
<gene>
    <name evidence="1" type="ORF">PtA15_17A230</name>
</gene>
<dbReference type="RefSeq" id="XP_053028303.1">
    <property type="nucleotide sequence ID" value="XM_053164325.1"/>
</dbReference>
<evidence type="ECO:0000313" key="1">
    <source>
        <dbReference type="EMBL" id="WAQ92748.1"/>
    </source>
</evidence>
<dbReference type="GeneID" id="77805220"/>
<proteinExistence type="predicted"/>
<accession>A0ABY7D6R0</accession>